<feature type="region of interest" description="Disordered" evidence="10">
    <location>
        <begin position="321"/>
        <end position="346"/>
    </location>
</feature>
<feature type="repeat" description="TSP type-3" evidence="9">
    <location>
        <begin position="205"/>
        <end position="240"/>
    </location>
</feature>
<dbReference type="Pfam" id="PF01619">
    <property type="entry name" value="Pro_dh"/>
    <property type="match status" value="1"/>
</dbReference>
<keyword evidence="7" id="KW-0325">Glycoprotein</keyword>
<gene>
    <name evidence="13" type="ORF">pipiens_020527</name>
</gene>
<dbReference type="InterPro" id="IPR008859">
    <property type="entry name" value="Thrombospondin_C"/>
</dbReference>
<dbReference type="PROSITE" id="PS51234">
    <property type="entry name" value="TSP3"/>
    <property type="match status" value="3"/>
</dbReference>
<dbReference type="FunFam" id="4.10.1080.10:FF:000002">
    <property type="entry name" value="Thrombospondin 3"/>
    <property type="match status" value="1"/>
</dbReference>
<reference evidence="13 14" key="1">
    <citation type="submission" date="2024-05" db="EMBL/GenBank/DDBJ databases">
        <title>Culex pipiens pipiens assembly and annotation.</title>
        <authorList>
            <person name="Alout H."/>
            <person name="Durand T."/>
        </authorList>
    </citation>
    <scope>NUCLEOTIDE SEQUENCE [LARGE SCALE GENOMIC DNA]</scope>
    <source>
        <strain evidence="13">HA-2024</strain>
        <tissue evidence="13">Whole body</tissue>
    </source>
</reference>
<dbReference type="FunFam" id="2.60.120.200:FF:000002">
    <property type="entry name" value="Thrombospondin 3"/>
    <property type="match status" value="1"/>
</dbReference>
<dbReference type="Gene3D" id="2.60.120.200">
    <property type="match status" value="1"/>
</dbReference>
<keyword evidence="2" id="KW-0732">Signal</keyword>
<evidence type="ECO:0008006" key="15">
    <source>
        <dbReference type="Google" id="ProtNLM"/>
    </source>
</evidence>
<evidence type="ECO:0000256" key="8">
    <source>
        <dbReference type="PROSITE-ProRule" id="PRU00076"/>
    </source>
</evidence>
<dbReference type="InterPro" id="IPR028974">
    <property type="entry name" value="TSP_type-3_rpt"/>
</dbReference>
<dbReference type="Gene3D" id="3.20.20.220">
    <property type="match status" value="1"/>
</dbReference>
<dbReference type="PROSITE" id="PS50026">
    <property type="entry name" value="EGF_3"/>
    <property type="match status" value="1"/>
</dbReference>
<evidence type="ECO:0000256" key="3">
    <source>
        <dbReference type="ARBA" id="ARBA00022737"/>
    </source>
</evidence>
<evidence type="ECO:0000259" key="11">
    <source>
        <dbReference type="PROSITE" id="PS50026"/>
    </source>
</evidence>
<evidence type="ECO:0000256" key="5">
    <source>
        <dbReference type="ARBA" id="ARBA00023002"/>
    </source>
</evidence>
<dbReference type="InterPro" id="IPR000742">
    <property type="entry name" value="EGF"/>
</dbReference>
<keyword evidence="14" id="KW-1185">Reference proteome</keyword>
<evidence type="ECO:0000256" key="9">
    <source>
        <dbReference type="PROSITE-ProRule" id="PRU00634"/>
    </source>
</evidence>
<evidence type="ECO:0000256" key="2">
    <source>
        <dbReference type="ARBA" id="ARBA00022729"/>
    </source>
</evidence>
<dbReference type="InterPro" id="IPR029041">
    <property type="entry name" value="FAD-linked_oxidoreductase-like"/>
</dbReference>
<dbReference type="Proteomes" id="UP001562425">
    <property type="component" value="Unassembled WGS sequence"/>
</dbReference>
<proteinExistence type="predicted"/>
<dbReference type="InterPro" id="IPR013320">
    <property type="entry name" value="ConA-like_dom_sf"/>
</dbReference>
<comment type="caution">
    <text evidence="13">The sequence shown here is derived from an EMBL/GenBank/DDBJ whole genome shotgun (WGS) entry which is preliminary data.</text>
</comment>
<dbReference type="PANTHER" id="PTHR10199">
    <property type="entry name" value="THROMBOSPONDIN"/>
    <property type="match status" value="1"/>
</dbReference>
<feature type="region of interest" description="Disordered" evidence="10">
    <location>
        <begin position="191"/>
        <end position="222"/>
    </location>
</feature>
<feature type="repeat" description="TSP type-3" evidence="9">
    <location>
        <begin position="361"/>
        <end position="396"/>
    </location>
</feature>
<keyword evidence="5" id="KW-0560">Oxidoreductase</keyword>
<evidence type="ECO:0000256" key="6">
    <source>
        <dbReference type="ARBA" id="ARBA00023157"/>
    </source>
</evidence>
<dbReference type="Gene3D" id="2.10.25.10">
    <property type="entry name" value="Laminin"/>
    <property type="match status" value="4"/>
</dbReference>
<evidence type="ECO:0000256" key="4">
    <source>
        <dbReference type="ARBA" id="ARBA00022837"/>
    </source>
</evidence>
<dbReference type="InterPro" id="IPR002872">
    <property type="entry name" value="Proline_DH_dom"/>
</dbReference>
<comment type="caution">
    <text evidence="8">Lacks conserved residue(s) required for the propagation of feature annotation.</text>
</comment>
<dbReference type="PROSITE" id="PS51236">
    <property type="entry name" value="TSP_CTER"/>
    <property type="match status" value="1"/>
</dbReference>
<dbReference type="GO" id="GO:0005509">
    <property type="term" value="F:calcium ion binding"/>
    <property type="evidence" value="ECO:0007669"/>
    <property type="project" value="UniProtKB-UniRule"/>
</dbReference>
<evidence type="ECO:0000256" key="1">
    <source>
        <dbReference type="ARBA" id="ARBA00022536"/>
    </source>
</evidence>
<feature type="domain" description="EGF-like" evidence="11">
    <location>
        <begin position="57"/>
        <end position="98"/>
    </location>
</feature>
<evidence type="ECO:0000313" key="14">
    <source>
        <dbReference type="Proteomes" id="UP001562425"/>
    </source>
</evidence>
<evidence type="ECO:0000259" key="12">
    <source>
        <dbReference type="PROSITE" id="PS51236"/>
    </source>
</evidence>
<dbReference type="Gene3D" id="4.10.1080.10">
    <property type="entry name" value="TSP type-3 repeat"/>
    <property type="match status" value="3"/>
</dbReference>
<accession>A0ABD1DWW1</accession>
<sequence length="825" mass="90361">MLPEVSCISNQCEPPRKLCSNNPCFPGINCEESDHYPFFSCGDCPQGYRGDGRNCTARDPCEAGPCFRGVSCTWVDKLPYFECGECPPGFEGDGRFCSPEDVCGDEPCFPGVNCTWTDRDPFFKCGPCPAGFVGDGMTCSRNPCLENPCYGGVNCQMLPSEPFFSCGDCPVGLAGDGIRCGRDSDADGYPDGEDNCPRHPNSGQEDADGDGRGDACEQDVDSDGVGNLVDNCRYVSNTAQEDSDGDKIGDACDNCEMIWNRKQMDVDGDGRGNECDDDIDGDGLVNGRDNCPFVYNPAQEDDDGDGVGNGCDNCRMKHNPFQEDSDGDEVGDACSSEVDSDGDGFQDDLDNCPLMENCAQLDTDGDGIGDACDEDRDNDGVLNRLDNCELIPNASQEDVNRNGIGDSCENDLDGDSIVDWKDNCPLNGAIKQADLRNFTTLSLDPKGTSQDDPYWEVRNQGTEIYQSLNSDPGLAVGLDKLEGLDFEGTFFVEPDPKFVDDDFIGFVFGFVNARLFYFVSWKAGAQQYWDKWPFVAKATPGILLKLVNSRTGPGEMLRNSLWHDASVEGQTKLLWQDPEKKAWRFSTAYRWKVLHRPRIGLIRVQLYQGDRLEADSGNVFEGTIKGGRLGIYTFSQAFVTWSNLKYKCNGHIDKLFAQIASLRSSLDRCTGCQRADGCLPQCTPRRLCTNNPCFPGVQCAESSFFPFFSCGGCPPGYDGDGRNCTKVGEGAGMRGKLDSAIEKLPNAATPEGVAGLKSQAGYSAYKYIPYGPVNEVLPYLSRRAQENKGVLQKIKKEKRLLLSEITKRLAKGQLFYKPNGKYTPI</sequence>
<organism evidence="13 14">
    <name type="scientific">Culex pipiens pipiens</name>
    <name type="common">Northern house mosquito</name>
    <dbReference type="NCBI Taxonomy" id="38569"/>
    <lineage>
        <taxon>Eukaryota</taxon>
        <taxon>Metazoa</taxon>
        <taxon>Ecdysozoa</taxon>
        <taxon>Arthropoda</taxon>
        <taxon>Hexapoda</taxon>
        <taxon>Insecta</taxon>
        <taxon>Pterygota</taxon>
        <taxon>Neoptera</taxon>
        <taxon>Endopterygota</taxon>
        <taxon>Diptera</taxon>
        <taxon>Nematocera</taxon>
        <taxon>Culicoidea</taxon>
        <taxon>Culicidae</taxon>
        <taxon>Culicinae</taxon>
        <taxon>Culicini</taxon>
        <taxon>Culex</taxon>
        <taxon>Culex</taxon>
    </lineage>
</organism>
<dbReference type="GO" id="GO:0016491">
    <property type="term" value="F:oxidoreductase activity"/>
    <property type="evidence" value="ECO:0007669"/>
    <property type="project" value="UniProtKB-KW"/>
</dbReference>
<keyword evidence="6 8" id="KW-1015">Disulfide bond</keyword>
<evidence type="ECO:0000313" key="13">
    <source>
        <dbReference type="EMBL" id="KAL1402794.1"/>
    </source>
</evidence>
<feature type="non-terminal residue" evidence="13">
    <location>
        <position position="825"/>
    </location>
</feature>
<keyword evidence="1 8" id="KW-0245">EGF-like domain</keyword>
<dbReference type="Pfam" id="PF05735">
    <property type="entry name" value="TSP_C"/>
    <property type="match status" value="1"/>
</dbReference>
<feature type="repeat" description="TSP type-3" evidence="9">
    <location>
        <begin position="264"/>
        <end position="299"/>
    </location>
</feature>
<dbReference type="SUPFAM" id="SSF103647">
    <property type="entry name" value="TSP type-3 repeat"/>
    <property type="match status" value="3"/>
</dbReference>
<dbReference type="InterPro" id="IPR003367">
    <property type="entry name" value="Thrombospondin_3-like_rpt"/>
</dbReference>
<keyword evidence="3" id="KW-0677">Repeat</keyword>
<evidence type="ECO:0000256" key="7">
    <source>
        <dbReference type="ARBA" id="ARBA00023180"/>
    </source>
</evidence>
<dbReference type="EMBL" id="JBEHCU010002490">
    <property type="protein sequence ID" value="KAL1402794.1"/>
    <property type="molecule type" value="Genomic_DNA"/>
</dbReference>
<keyword evidence="4 9" id="KW-0106">Calcium</keyword>
<dbReference type="SMART" id="SM00181">
    <property type="entry name" value="EGF"/>
    <property type="match status" value="5"/>
</dbReference>
<feature type="disulfide bond" evidence="8">
    <location>
        <begin position="66"/>
        <end position="83"/>
    </location>
</feature>
<evidence type="ECO:0000256" key="10">
    <source>
        <dbReference type="SAM" id="MobiDB-lite"/>
    </source>
</evidence>
<dbReference type="SUPFAM" id="SSF51730">
    <property type="entry name" value="FAD-linked oxidoreductase"/>
    <property type="match status" value="1"/>
</dbReference>
<dbReference type="AlphaFoldDB" id="A0ABD1DWW1"/>
<dbReference type="Pfam" id="PF02412">
    <property type="entry name" value="TSP_3"/>
    <property type="match status" value="6"/>
</dbReference>
<protein>
    <recommendedName>
        <fullName evidence="15">Thrombospondin</fullName>
    </recommendedName>
</protein>
<name>A0ABD1DWW1_CULPP</name>
<dbReference type="FunFam" id="4.10.1080.10:FF:000001">
    <property type="entry name" value="Thrombospondin 3"/>
    <property type="match status" value="1"/>
</dbReference>
<dbReference type="InterPro" id="IPR017897">
    <property type="entry name" value="Thrombospondin_3_rpt"/>
</dbReference>
<feature type="domain" description="TSP C-terminal" evidence="12">
    <location>
        <begin position="436"/>
        <end position="653"/>
    </location>
</feature>
<dbReference type="SUPFAM" id="SSF49899">
    <property type="entry name" value="Concanavalin A-like lectins/glucanases"/>
    <property type="match status" value="1"/>
</dbReference>
<dbReference type="PANTHER" id="PTHR10199:SF100">
    <property type="entry name" value="THROMBOSPONDIN, ISOFORM A"/>
    <property type="match status" value="1"/>
</dbReference>